<dbReference type="PANTHER" id="PTHR11715">
    <property type="entry name" value="GLYCINE CLEAVAGE SYSTEM H PROTEIN"/>
    <property type="match status" value="1"/>
</dbReference>
<organism evidence="5 6">
    <name type="scientific">candidate division TA06 bacterium DG_26</name>
    <dbReference type="NCBI Taxonomy" id="1703771"/>
    <lineage>
        <taxon>Bacteria</taxon>
        <taxon>Bacteria division TA06</taxon>
    </lineage>
</organism>
<dbReference type="InterPro" id="IPR011053">
    <property type="entry name" value="Single_hybrid_motif"/>
</dbReference>
<dbReference type="CDD" id="cd06848">
    <property type="entry name" value="GCS_H"/>
    <property type="match status" value="1"/>
</dbReference>
<comment type="caution">
    <text evidence="5">The sequence shown here is derived from an EMBL/GenBank/DDBJ whole genome shotgun (WGS) entry which is preliminary data.</text>
</comment>
<name>A0A0S7WKD7_UNCT6</name>
<dbReference type="GO" id="GO:0019464">
    <property type="term" value="P:glycine decarboxylation via glycine cleavage system"/>
    <property type="evidence" value="ECO:0007669"/>
    <property type="project" value="InterPro"/>
</dbReference>
<dbReference type="PANTHER" id="PTHR11715:SF3">
    <property type="entry name" value="GLYCINE CLEAVAGE SYSTEM H PROTEIN-RELATED"/>
    <property type="match status" value="1"/>
</dbReference>
<dbReference type="GO" id="GO:0005737">
    <property type="term" value="C:cytoplasm"/>
    <property type="evidence" value="ECO:0007669"/>
    <property type="project" value="TreeGrafter"/>
</dbReference>
<dbReference type="Proteomes" id="UP000051124">
    <property type="component" value="Unassembled WGS sequence"/>
</dbReference>
<dbReference type="PATRIC" id="fig|1703771.3.peg.420"/>
<dbReference type="InterPro" id="IPR000089">
    <property type="entry name" value="Biotin_lipoyl"/>
</dbReference>
<protein>
    <recommendedName>
        <fullName evidence="4">Lipoyl-binding domain-containing protein</fullName>
    </recommendedName>
</protein>
<evidence type="ECO:0000313" key="6">
    <source>
        <dbReference type="Proteomes" id="UP000051124"/>
    </source>
</evidence>
<feature type="modified residue" description="N6-lipoyllysine" evidence="3">
    <location>
        <position position="70"/>
    </location>
</feature>
<sequence length="142" mass="15825">MALIEGYNMPDELYYHSEHAWAKVQDDGNVRVGMNDFYQKLAGDTTYVDLPFEGDEIGQGEVSGKLQSAKWVGKFCSPVSGEIVEVNHKLEDDATLVNKDPYGEGWIVLIKPSNLEEELKKLVHGAAVGPWLKSEKEKVEKG</sequence>
<evidence type="ECO:0000313" key="5">
    <source>
        <dbReference type="EMBL" id="KPJ50616.1"/>
    </source>
</evidence>
<dbReference type="GO" id="GO:0005960">
    <property type="term" value="C:glycine cleavage complex"/>
    <property type="evidence" value="ECO:0007669"/>
    <property type="project" value="InterPro"/>
</dbReference>
<dbReference type="SUPFAM" id="SSF51230">
    <property type="entry name" value="Single hybrid motif"/>
    <property type="match status" value="1"/>
</dbReference>
<dbReference type="NCBIfam" id="TIGR00527">
    <property type="entry name" value="gcvH"/>
    <property type="match status" value="1"/>
</dbReference>
<dbReference type="InterPro" id="IPR033753">
    <property type="entry name" value="GCV_H/Fam206"/>
</dbReference>
<dbReference type="PROSITE" id="PS50968">
    <property type="entry name" value="BIOTINYL_LIPOYL"/>
    <property type="match status" value="1"/>
</dbReference>
<accession>A0A0S7WKD7</accession>
<dbReference type="AlphaFoldDB" id="A0A0S7WKD7"/>
<gene>
    <name evidence="5" type="ORF">AMJ40_02315</name>
</gene>
<comment type="similarity">
    <text evidence="1">Belongs to the GcvH family.</text>
</comment>
<reference evidence="5 6" key="1">
    <citation type="journal article" date="2015" name="Microbiome">
        <title>Genomic resolution of linkages in carbon, nitrogen, and sulfur cycling among widespread estuary sediment bacteria.</title>
        <authorList>
            <person name="Baker B.J."/>
            <person name="Lazar C.S."/>
            <person name="Teske A.P."/>
            <person name="Dick G.J."/>
        </authorList>
    </citation>
    <scope>NUCLEOTIDE SEQUENCE [LARGE SCALE GENOMIC DNA]</scope>
    <source>
        <strain evidence="5">DG_26</strain>
    </source>
</reference>
<evidence type="ECO:0000256" key="3">
    <source>
        <dbReference type="PIRSR" id="PIRSR617453-50"/>
    </source>
</evidence>
<dbReference type="EMBL" id="LIZT01000016">
    <property type="protein sequence ID" value="KPJ50616.1"/>
    <property type="molecule type" value="Genomic_DNA"/>
</dbReference>
<evidence type="ECO:0000259" key="4">
    <source>
        <dbReference type="PROSITE" id="PS50968"/>
    </source>
</evidence>
<evidence type="ECO:0000256" key="1">
    <source>
        <dbReference type="ARBA" id="ARBA00009249"/>
    </source>
</evidence>
<dbReference type="Gene3D" id="2.40.50.100">
    <property type="match status" value="1"/>
</dbReference>
<dbReference type="InterPro" id="IPR002930">
    <property type="entry name" value="GCV_H"/>
</dbReference>
<keyword evidence="2 3" id="KW-0450">Lipoyl</keyword>
<proteinExistence type="inferred from homology"/>
<dbReference type="NCBIfam" id="NF002270">
    <property type="entry name" value="PRK01202.1"/>
    <property type="match status" value="1"/>
</dbReference>
<dbReference type="InterPro" id="IPR017453">
    <property type="entry name" value="GCV_H_sub"/>
</dbReference>
<dbReference type="Pfam" id="PF01597">
    <property type="entry name" value="GCV_H"/>
    <property type="match status" value="1"/>
</dbReference>
<dbReference type="GO" id="GO:0009249">
    <property type="term" value="P:protein lipoylation"/>
    <property type="evidence" value="ECO:0007669"/>
    <property type="project" value="TreeGrafter"/>
</dbReference>
<feature type="domain" description="Lipoyl-binding" evidence="4">
    <location>
        <begin position="29"/>
        <end position="111"/>
    </location>
</feature>
<evidence type="ECO:0000256" key="2">
    <source>
        <dbReference type="ARBA" id="ARBA00022823"/>
    </source>
</evidence>